<gene>
    <name evidence="1" type="ORF">KPL71_000176</name>
</gene>
<dbReference type="Proteomes" id="UP000829398">
    <property type="component" value="Chromosome 1"/>
</dbReference>
<accession>A0ACB8NMG8</accession>
<comment type="caution">
    <text evidence="1">The sequence shown here is derived from an EMBL/GenBank/DDBJ whole genome shotgun (WGS) entry which is preliminary data.</text>
</comment>
<evidence type="ECO:0000313" key="1">
    <source>
        <dbReference type="EMBL" id="KAH9798898.1"/>
    </source>
</evidence>
<keyword evidence="2" id="KW-1185">Reference proteome</keyword>
<reference evidence="2" key="1">
    <citation type="journal article" date="2023" name="Hortic. Res.">
        <title>A chromosome-level phased genome enabling allele-level studies in sweet orange: a case study on citrus Huanglongbing tolerance.</title>
        <authorList>
            <person name="Wu B."/>
            <person name="Yu Q."/>
            <person name="Deng Z."/>
            <person name="Duan Y."/>
            <person name="Luo F."/>
            <person name="Gmitter F. Jr."/>
        </authorList>
    </citation>
    <scope>NUCLEOTIDE SEQUENCE [LARGE SCALE GENOMIC DNA]</scope>
    <source>
        <strain evidence="2">cv. Valencia</strain>
    </source>
</reference>
<protein>
    <submittedName>
        <fullName evidence="1">Homogentisate phytyltransferase 1</fullName>
    </submittedName>
</protein>
<name>A0ACB8NMG8_CITSI</name>
<evidence type="ECO:0000313" key="2">
    <source>
        <dbReference type="Proteomes" id="UP000829398"/>
    </source>
</evidence>
<organism evidence="1 2">
    <name type="scientific">Citrus sinensis</name>
    <name type="common">Sweet orange</name>
    <name type="synonym">Citrus aurantium var. sinensis</name>
    <dbReference type="NCBI Taxonomy" id="2711"/>
    <lineage>
        <taxon>Eukaryota</taxon>
        <taxon>Viridiplantae</taxon>
        <taxon>Streptophyta</taxon>
        <taxon>Embryophyta</taxon>
        <taxon>Tracheophyta</taxon>
        <taxon>Spermatophyta</taxon>
        <taxon>Magnoliopsida</taxon>
        <taxon>eudicotyledons</taxon>
        <taxon>Gunneridae</taxon>
        <taxon>Pentapetalae</taxon>
        <taxon>rosids</taxon>
        <taxon>malvids</taxon>
        <taxon>Sapindales</taxon>
        <taxon>Rutaceae</taxon>
        <taxon>Aurantioideae</taxon>
        <taxon>Citrus</taxon>
    </lineage>
</organism>
<proteinExistence type="predicted"/>
<dbReference type="EMBL" id="CM039170">
    <property type="protein sequence ID" value="KAH9798898.1"/>
    <property type="molecule type" value="Genomic_DNA"/>
</dbReference>
<sequence>MLLQMNSCSGFSLKYHPLQPSNSVKTLRLPSTQINGLVNRSQRKKYSVKCSSQSSFSLTNKVGNREDIINRNHKPLNKSTVALALQDGYASKSEEENTLPASFVQVLNKKFDALYRLTRPYTWASIIVGVLSVSMLAVQSPTDLTATYFIEVLKSMVPAIMMNNFVNAINQLSDVEIDKVNKPHLPLASGDFSIAEGIAIAIGSPMMGVAMGMMLRSPPLVICFIIWWIVGAAYSLDLPLLRWKGSPLMAAVTIIILNGLLLQFPYFVHFQKYVLGRPVVFPKQLLFAAAIMPIFNAAIAFSKDLPDVEGDKEFGLRTLPIILGRERVFSIAVNMLLTAYGAGVVAGATSPFLPCKNCRGKNSFIFYKKFGLIIGHSALAALLWRKAQTVDLTDPPSMQSFYMFIFKLYYAEFFLMHFVR</sequence>